<sequence>MVLFSTSLGRFASVLGLGIALAVLPTATRAQMAPPVTAPLDVAAVDAAVARTL</sequence>
<dbReference type="RefSeq" id="WP_196286629.1">
    <property type="nucleotide sequence ID" value="NZ_JADQDP010000002.1"/>
</dbReference>
<protein>
    <submittedName>
        <fullName evidence="1">Uncharacterized protein</fullName>
    </submittedName>
</protein>
<reference evidence="1 2" key="1">
    <citation type="submission" date="2020-11" db="EMBL/GenBank/DDBJ databases">
        <authorList>
            <person name="Kim M.K."/>
        </authorList>
    </citation>
    <scope>NUCLEOTIDE SEQUENCE [LARGE SCALE GENOMIC DNA]</scope>
    <source>
        <strain evidence="1 2">BT439</strain>
    </source>
</reference>
<gene>
    <name evidence="1" type="ORF">I2I01_11755</name>
</gene>
<organism evidence="1 2">
    <name type="scientific">Hymenobacter properus</name>
    <dbReference type="NCBI Taxonomy" id="2791026"/>
    <lineage>
        <taxon>Bacteria</taxon>
        <taxon>Pseudomonadati</taxon>
        <taxon>Bacteroidota</taxon>
        <taxon>Cytophagia</taxon>
        <taxon>Cytophagales</taxon>
        <taxon>Hymenobacteraceae</taxon>
        <taxon>Hymenobacter</taxon>
    </lineage>
</organism>
<keyword evidence="2" id="KW-1185">Reference proteome</keyword>
<dbReference type="Proteomes" id="UP000645610">
    <property type="component" value="Unassembled WGS sequence"/>
</dbReference>
<dbReference type="AlphaFoldDB" id="A0A931BIV0"/>
<name>A0A931BIV0_9BACT</name>
<evidence type="ECO:0000313" key="1">
    <source>
        <dbReference type="EMBL" id="MBF9142316.1"/>
    </source>
</evidence>
<comment type="caution">
    <text evidence="1">The sequence shown here is derived from an EMBL/GenBank/DDBJ whole genome shotgun (WGS) entry which is preliminary data.</text>
</comment>
<accession>A0A931BIV0</accession>
<evidence type="ECO:0000313" key="2">
    <source>
        <dbReference type="Proteomes" id="UP000645610"/>
    </source>
</evidence>
<proteinExistence type="predicted"/>
<dbReference type="EMBL" id="JADQDP010000002">
    <property type="protein sequence ID" value="MBF9142316.1"/>
    <property type="molecule type" value="Genomic_DNA"/>
</dbReference>